<protein>
    <recommendedName>
        <fullName evidence="3">DUF2513 domain-containing protein</fullName>
    </recommendedName>
</protein>
<evidence type="ECO:0008006" key="3">
    <source>
        <dbReference type="Google" id="ProtNLM"/>
    </source>
</evidence>
<gene>
    <name evidence="1" type="ORF">HMPREF9709_01219</name>
</gene>
<reference evidence="1 2" key="1">
    <citation type="submission" date="2012-01" db="EMBL/GenBank/DDBJ databases">
        <title>The Genome Sequence of Helcococcus kunzii ATCC 51366.</title>
        <authorList>
            <consortium name="The Broad Institute Genome Sequencing Platform"/>
            <person name="Earl A."/>
            <person name="Ward D."/>
            <person name="Feldgarden M."/>
            <person name="Gevers D."/>
            <person name="Huys G."/>
            <person name="Young S.K."/>
            <person name="Zeng Q."/>
            <person name="Gargeya S."/>
            <person name="Fitzgerald M."/>
            <person name="Haas B."/>
            <person name="Abouelleil A."/>
            <person name="Alvarado L."/>
            <person name="Arachchi H.M."/>
            <person name="Berlin A."/>
            <person name="Chapman S.B."/>
            <person name="Gearin G."/>
            <person name="Goldberg J."/>
            <person name="Griggs A."/>
            <person name="Gujja S."/>
            <person name="Hansen M."/>
            <person name="Heiman D."/>
            <person name="Howarth C."/>
            <person name="Larimer J."/>
            <person name="Lui A."/>
            <person name="MacDonald P.J.P."/>
            <person name="McCowen C."/>
            <person name="Montmayeur A."/>
            <person name="Murphy C."/>
            <person name="Neiman D."/>
            <person name="Pearson M."/>
            <person name="Priest M."/>
            <person name="Roberts A."/>
            <person name="Saif S."/>
            <person name="Shea T."/>
            <person name="Sisk P."/>
            <person name="Stolte C."/>
            <person name="Sykes S."/>
            <person name="Wortman J."/>
            <person name="Nusbaum C."/>
            <person name="Birren B."/>
        </authorList>
    </citation>
    <scope>NUCLEOTIDE SEQUENCE [LARGE SCALE GENOMIC DNA]</scope>
    <source>
        <strain evidence="1 2">ATCC 51366</strain>
    </source>
</reference>
<dbReference type="RefSeq" id="WP_005398734.1">
    <property type="nucleotide sequence ID" value="NZ_JH601088.1"/>
</dbReference>
<name>H3NPF8_9FIRM</name>
<dbReference type="Pfam" id="PF10711">
    <property type="entry name" value="DUF2513"/>
    <property type="match status" value="1"/>
</dbReference>
<dbReference type="InterPro" id="IPR019650">
    <property type="entry name" value="DUF2513"/>
</dbReference>
<accession>H3NPF8</accession>
<organism evidence="1 2">
    <name type="scientific">Helcococcus kunzii ATCC 51366</name>
    <dbReference type="NCBI Taxonomy" id="883114"/>
    <lineage>
        <taxon>Bacteria</taxon>
        <taxon>Bacillati</taxon>
        <taxon>Bacillota</taxon>
        <taxon>Tissierellia</taxon>
        <taxon>Tissierellales</taxon>
        <taxon>Peptoniphilaceae</taxon>
        <taxon>Helcococcus</taxon>
    </lineage>
</organism>
<dbReference type="STRING" id="883114.HMPREF9709_01219"/>
<evidence type="ECO:0000313" key="1">
    <source>
        <dbReference type="EMBL" id="EHR33471.1"/>
    </source>
</evidence>
<dbReference type="EMBL" id="AGEI01000023">
    <property type="protein sequence ID" value="EHR33471.1"/>
    <property type="molecule type" value="Genomic_DNA"/>
</dbReference>
<evidence type="ECO:0000313" key="2">
    <source>
        <dbReference type="Proteomes" id="UP000004191"/>
    </source>
</evidence>
<dbReference type="eggNOG" id="ENOG50331M4">
    <property type="taxonomic scope" value="Bacteria"/>
</dbReference>
<dbReference type="AlphaFoldDB" id="H3NPF8"/>
<dbReference type="Proteomes" id="UP000004191">
    <property type="component" value="Unassembled WGS sequence"/>
</dbReference>
<dbReference type="HOGENOM" id="CLU_139712_0_1_9"/>
<dbReference type="GeneID" id="96999197"/>
<keyword evidence="2" id="KW-1185">Reference proteome</keyword>
<proteinExistence type="predicted"/>
<comment type="caution">
    <text evidence="1">The sequence shown here is derived from an EMBL/GenBank/DDBJ whole genome shotgun (WGS) entry which is preliminary data.</text>
</comment>
<sequence>MKLNFDRVRFLLLDIEENIPLNHFKEFNSQESEDDVYTLKKLIEAGFINATVSNFMDGNTTIYVKELTYNGHEFLNNIRNPKAVEHTKNVLKEIGSASLQIMSQVASEFMMKQLGL</sequence>